<dbReference type="AlphaFoldDB" id="A0A3R9N3R3"/>
<comment type="caution">
    <text evidence="1">The sequence shown here is derived from an EMBL/GenBank/DDBJ whole genome shotgun (WGS) entry which is preliminary data.</text>
</comment>
<gene>
    <name evidence="1" type="ORF">EI291_14530</name>
</gene>
<dbReference type="Pfam" id="PF12643">
    <property type="entry name" value="MazG-like"/>
    <property type="match status" value="1"/>
</dbReference>
<dbReference type="EMBL" id="RWIT01000008">
    <property type="protein sequence ID" value="RSK47474.1"/>
    <property type="molecule type" value="Genomic_DNA"/>
</dbReference>
<dbReference type="PANTHER" id="PTHR46523">
    <property type="entry name" value="DCTP PYROPHOSPHATASE 1"/>
    <property type="match status" value="1"/>
</dbReference>
<accession>A0A3R9N3R3</accession>
<dbReference type="InterPro" id="IPR025984">
    <property type="entry name" value="DCTPP"/>
</dbReference>
<evidence type="ECO:0000313" key="2">
    <source>
        <dbReference type="Proteomes" id="UP000273500"/>
    </source>
</evidence>
<dbReference type="GO" id="GO:0009143">
    <property type="term" value="P:nucleoside triphosphate catabolic process"/>
    <property type="evidence" value="ECO:0007669"/>
    <property type="project" value="InterPro"/>
</dbReference>
<organism evidence="1 2">
    <name type="scientific">Hymenobacter rigui</name>
    <dbReference type="NCBI Taxonomy" id="334424"/>
    <lineage>
        <taxon>Bacteria</taxon>
        <taxon>Pseudomonadati</taxon>
        <taxon>Bacteroidota</taxon>
        <taxon>Cytophagia</taxon>
        <taxon>Cytophagales</taxon>
        <taxon>Hymenobacteraceae</taxon>
        <taxon>Hymenobacter</taxon>
    </lineage>
</organism>
<reference evidence="1 2" key="1">
    <citation type="submission" date="2018-12" db="EMBL/GenBank/DDBJ databases">
        <authorList>
            <person name="Feng G."/>
            <person name="Zhu H."/>
        </authorList>
    </citation>
    <scope>NUCLEOTIDE SEQUENCE [LARGE SCALE GENOMIC DNA]</scope>
    <source>
        <strain evidence="1 2">KCTC 12533</strain>
    </source>
</reference>
<dbReference type="SUPFAM" id="SSF101386">
    <property type="entry name" value="all-alpha NTP pyrophosphatases"/>
    <property type="match status" value="1"/>
</dbReference>
<dbReference type="InterPro" id="IPR052555">
    <property type="entry name" value="dCTP_Pyrophosphatase"/>
</dbReference>
<dbReference type="OrthoDB" id="9791898at2"/>
<name>A0A3R9N3R3_9BACT</name>
<evidence type="ECO:0000313" key="1">
    <source>
        <dbReference type="EMBL" id="RSK47474.1"/>
    </source>
</evidence>
<sequence>MDNSIRELLQQLRRFRDERDWAQFHNPKDLALALSIEAAELNEQFLWKKPEEADQAKVREELADVLLYAFQLADKYNWDVIKLMQEKMKRNGEKYPVAKARGTAKKHDEFDAE</sequence>
<dbReference type="Gene3D" id="1.10.287.1080">
    <property type="entry name" value="MazG-like"/>
    <property type="match status" value="1"/>
</dbReference>
<proteinExistence type="predicted"/>
<keyword evidence="1" id="KW-0378">Hydrolase</keyword>
<dbReference type="GO" id="GO:0047429">
    <property type="term" value="F:nucleoside triphosphate diphosphatase activity"/>
    <property type="evidence" value="ECO:0007669"/>
    <property type="project" value="InterPro"/>
</dbReference>
<dbReference type="CDD" id="cd11537">
    <property type="entry name" value="NTP-PPase_RS21-C6_like"/>
    <property type="match status" value="1"/>
</dbReference>
<protein>
    <submittedName>
        <fullName evidence="1">Nucleotide pyrophosphohydrolase</fullName>
    </submittedName>
</protein>
<dbReference type="Proteomes" id="UP000273500">
    <property type="component" value="Unassembled WGS sequence"/>
</dbReference>
<keyword evidence="2" id="KW-1185">Reference proteome</keyword>
<dbReference type="PANTHER" id="PTHR46523:SF1">
    <property type="entry name" value="DCTP PYROPHOSPHATASE 1"/>
    <property type="match status" value="1"/>
</dbReference>
<dbReference type="PIRSF" id="PIRSF029826">
    <property type="entry name" value="UCP029826_pph"/>
    <property type="match status" value="1"/>
</dbReference>
<dbReference type="RefSeq" id="WP_125421300.1">
    <property type="nucleotide sequence ID" value="NZ_RWIT01000008.1"/>
</dbReference>